<comment type="similarity">
    <text evidence="1">Belongs to the universal ribosomal protein uL15 family.</text>
</comment>
<dbReference type="Gene3D" id="3.100.10.10">
    <property type="match status" value="1"/>
</dbReference>
<dbReference type="PANTHER" id="PTHR11721">
    <property type="entry name" value="60S RIBOSOMAL PROTEIN L27A"/>
    <property type="match status" value="1"/>
</dbReference>
<feature type="domain" description="Large ribosomal subunit protein uL15/eL18" evidence="4">
    <location>
        <begin position="7"/>
        <end position="78"/>
    </location>
</feature>
<dbReference type="InterPro" id="IPR021131">
    <property type="entry name" value="Ribosomal_uL15/eL18"/>
</dbReference>
<comment type="caution">
    <text evidence="5">The sequence shown here is derived from an EMBL/GenBank/DDBJ whole genome shotgun (WGS) entry which is preliminary data.</text>
</comment>
<keyword evidence="6" id="KW-1185">Reference proteome</keyword>
<evidence type="ECO:0000259" key="4">
    <source>
        <dbReference type="Pfam" id="PF00828"/>
    </source>
</evidence>
<name>A0AAP0RFL4_LIQFO</name>
<protein>
    <recommendedName>
        <fullName evidence="4">Large ribosomal subunit protein uL15/eL18 domain-containing protein</fullName>
    </recommendedName>
</protein>
<dbReference type="GO" id="GO:0003735">
    <property type="term" value="F:structural constituent of ribosome"/>
    <property type="evidence" value="ECO:0007669"/>
    <property type="project" value="TreeGrafter"/>
</dbReference>
<keyword evidence="3" id="KW-0687">Ribonucleoprotein</keyword>
<dbReference type="SUPFAM" id="SSF52080">
    <property type="entry name" value="Ribosomal proteins L15p and L18e"/>
    <property type="match status" value="1"/>
</dbReference>
<evidence type="ECO:0000256" key="1">
    <source>
        <dbReference type="ARBA" id="ARBA00007320"/>
    </source>
</evidence>
<dbReference type="AlphaFoldDB" id="A0AAP0RFL4"/>
<keyword evidence="2" id="KW-0689">Ribosomal protein</keyword>
<evidence type="ECO:0000313" key="5">
    <source>
        <dbReference type="EMBL" id="KAK9276927.1"/>
    </source>
</evidence>
<proteinExistence type="inferred from homology"/>
<accession>A0AAP0RFL4</accession>
<gene>
    <name evidence="5" type="ORF">L1049_006465</name>
</gene>
<dbReference type="GO" id="GO:0003729">
    <property type="term" value="F:mRNA binding"/>
    <property type="evidence" value="ECO:0007669"/>
    <property type="project" value="UniProtKB-ARBA"/>
</dbReference>
<reference evidence="5 6" key="1">
    <citation type="journal article" date="2024" name="Plant J.">
        <title>Genome sequences and population genomics reveal climatic adaptation and genomic divergence between two closely related sweetgum species.</title>
        <authorList>
            <person name="Xu W.Q."/>
            <person name="Ren C.Q."/>
            <person name="Zhang X.Y."/>
            <person name="Comes H.P."/>
            <person name="Liu X.H."/>
            <person name="Li Y.G."/>
            <person name="Kettle C.J."/>
            <person name="Jalonen R."/>
            <person name="Gaisberger H."/>
            <person name="Ma Y.Z."/>
            <person name="Qiu Y.X."/>
        </authorList>
    </citation>
    <scope>NUCLEOTIDE SEQUENCE [LARGE SCALE GENOMIC DNA]</scope>
    <source>
        <strain evidence="5">Hangzhou</strain>
    </source>
</reference>
<evidence type="ECO:0000313" key="6">
    <source>
        <dbReference type="Proteomes" id="UP001415857"/>
    </source>
</evidence>
<dbReference type="Proteomes" id="UP001415857">
    <property type="component" value="Unassembled WGS sequence"/>
</dbReference>
<evidence type="ECO:0000256" key="3">
    <source>
        <dbReference type="ARBA" id="ARBA00023274"/>
    </source>
</evidence>
<organism evidence="5 6">
    <name type="scientific">Liquidambar formosana</name>
    <name type="common">Formosan gum</name>
    <dbReference type="NCBI Taxonomy" id="63359"/>
    <lineage>
        <taxon>Eukaryota</taxon>
        <taxon>Viridiplantae</taxon>
        <taxon>Streptophyta</taxon>
        <taxon>Embryophyta</taxon>
        <taxon>Tracheophyta</taxon>
        <taxon>Spermatophyta</taxon>
        <taxon>Magnoliopsida</taxon>
        <taxon>eudicotyledons</taxon>
        <taxon>Gunneridae</taxon>
        <taxon>Pentapetalae</taxon>
        <taxon>Saxifragales</taxon>
        <taxon>Altingiaceae</taxon>
        <taxon>Liquidambar</taxon>
    </lineage>
</organism>
<sequence length="81" mass="9047">MRFYCPIVNIDMLYSMVPQDLKDKASKDNVLMIDIIQFGYFKVLGKGVLPNSQPIVVKVKLVLKITEKKFTEAGGAIVLTA</sequence>
<dbReference type="EMBL" id="JBBPBK010000010">
    <property type="protein sequence ID" value="KAK9276927.1"/>
    <property type="molecule type" value="Genomic_DNA"/>
</dbReference>
<evidence type="ECO:0000256" key="2">
    <source>
        <dbReference type="ARBA" id="ARBA00022980"/>
    </source>
</evidence>
<dbReference type="Pfam" id="PF00828">
    <property type="entry name" value="Ribosomal_L27A"/>
    <property type="match status" value="1"/>
</dbReference>
<dbReference type="GO" id="GO:0022625">
    <property type="term" value="C:cytosolic large ribosomal subunit"/>
    <property type="evidence" value="ECO:0007669"/>
    <property type="project" value="TreeGrafter"/>
</dbReference>
<dbReference type="PANTHER" id="PTHR11721:SF3">
    <property type="entry name" value="LARGE RIBOSOMAL SUBUNIT PROTEIN UL15"/>
    <property type="match status" value="1"/>
</dbReference>
<dbReference type="InterPro" id="IPR036227">
    <property type="entry name" value="Ribosomal_uL15/eL18_sf"/>
</dbReference>